<keyword evidence="5 9" id="KW-0997">Cell inner membrane</keyword>
<evidence type="ECO:0000256" key="10">
    <source>
        <dbReference type="SAM" id="Coils"/>
    </source>
</evidence>
<dbReference type="Gene3D" id="2.40.50.100">
    <property type="match status" value="1"/>
</dbReference>
<protein>
    <recommendedName>
        <fullName evidence="9">Membrane fusion protein (MFP) family protein</fullName>
    </recommendedName>
</protein>
<dbReference type="NCBIfam" id="TIGR01843">
    <property type="entry name" value="type_I_hlyD"/>
    <property type="match status" value="1"/>
</dbReference>
<dbReference type="PANTHER" id="PTHR30386:SF17">
    <property type="entry name" value="ALKALINE PROTEASE SECRETION PROTEIN APRE"/>
    <property type="match status" value="1"/>
</dbReference>
<evidence type="ECO:0000256" key="5">
    <source>
        <dbReference type="ARBA" id="ARBA00022519"/>
    </source>
</evidence>
<keyword evidence="10" id="KW-0175">Coiled coil</keyword>
<gene>
    <name evidence="13" type="ORF">ACFQ24_19755</name>
</gene>
<dbReference type="InterPro" id="IPR050739">
    <property type="entry name" value="MFP"/>
</dbReference>
<name>A0ABW3P3D1_9SPHN</name>
<feature type="transmembrane region" description="Helical" evidence="9">
    <location>
        <begin position="34"/>
        <end position="58"/>
    </location>
</feature>
<dbReference type="PANTHER" id="PTHR30386">
    <property type="entry name" value="MEMBRANE FUSION SUBUNIT OF EMRAB-TOLC MULTIDRUG EFFLUX PUMP"/>
    <property type="match status" value="1"/>
</dbReference>
<keyword evidence="14" id="KW-1185">Reference proteome</keyword>
<reference evidence="14" key="1">
    <citation type="journal article" date="2019" name="Int. J. Syst. Evol. Microbiol.">
        <title>The Global Catalogue of Microorganisms (GCM) 10K type strain sequencing project: providing services to taxonomists for standard genome sequencing and annotation.</title>
        <authorList>
            <consortium name="The Broad Institute Genomics Platform"/>
            <consortium name="The Broad Institute Genome Sequencing Center for Infectious Disease"/>
            <person name="Wu L."/>
            <person name="Ma J."/>
        </authorList>
    </citation>
    <scope>NUCLEOTIDE SEQUENCE [LARGE SCALE GENOMIC DNA]</scope>
    <source>
        <strain evidence="14">CCUG 54329</strain>
    </source>
</reference>
<dbReference type="InterPro" id="IPR058781">
    <property type="entry name" value="HH_AprE-like"/>
</dbReference>
<feature type="domain" description="AprE-like long alpha-helical hairpin" evidence="11">
    <location>
        <begin position="108"/>
        <end position="290"/>
    </location>
</feature>
<evidence type="ECO:0000256" key="6">
    <source>
        <dbReference type="ARBA" id="ARBA00022692"/>
    </source>
</evidence>
<dbReference type="RefSeq" id="WP_380914357.1">
    <property type="nucleotide sequence ID" value="NZ_JBHTLS010000134.1"/>
</dbReference>
<comment type="similarity">
    <text evidence="2 9">Belongs to the membrane fusion protein (MFP) (TC 8.A.1) family.</text>
</comment>
<evidence type="ECO:0000256" key="9">
    <source>
        <dbReference type="RuleBase" id="RU365093"/>
    </source>
</evidence>
<accession>A0ABW3P3D1</accession>
<dbReference type="Pfam" id="PF25994">
    <property type="entry name" value="HH_AprE"/>
    <property type="match status" value="1"/>
</dbReference>
<evidence type="ECO:0000259" key="12">
    <source>
        <dbReference type="Pfam" id="PF26002"/>
    </source>
</evidence>
<evidence type="ECO:0000313" key="14">
    <source>
        <dbReference type="Proteomes" id="UP001597203"/>
    </source>
</evidence>
<dbReference type="Proteomes" id="UP001597203">
    <property type="component" value="Unassembled WGS sequence"/>
</dbReference>
<keyword evidence="6 9" id="KW-0812">Transmembrane</keyword>
<sequence>MTSLSLLPMAPATQALLQPYDPDQRMAGTLRRSLMLMGALVVGVGTAGTLIPIGSAVIASGQIGVASQVKHIAHPTGGTISDILVRNGQHVRKGQVLIRLDDKVAGTDAAMAALTVDQMLAQKARLEAERLGAPAVSFPESLTARTDASARKAMADEQRMFDLRRSEQAGMRAQLVARIAQYDRQIAGFRAQMAALNQQQGLIEPERQSMQRLYDKKLVTLSRLNQLERTAVDLNGSMGALNAQVAATQARISETREQIIQLSDTRRSEAGNELAQINMQLNQQKSRSVMAIDQHDRTLVRAPVDGVVEQMSVATIGGVIRPAEPILAVVPDKDQMVIEGAINPSDIDQVRRDLPARVRLSSLNNTATPELKGRVIYVGSDPVTEGEGASRRTFFPVRVIIDKTALKANRDIALKPGMPAELFIETGSRSMISYLTKPFQDQFARAFRD</sequence>
<evidence type="ECO:0000256" key="7">
    <source>
        <dbReference type="ARBA" id="ARBA00022989"/>
    </source>
</evidence>
<evidence type="ECO:0000256" key="8">
    <source>
        <dbReference type="ARBA" id="ARBA00023136"/>
    </source>
</evidence>
<feature type="domain" description="AprE-like beta-barrel" evidence="12">
    <location>
        <begin position="336"/>
        <end position="427"/>
    </location>
</feature>
<dbReference type="Gene3D" id="2.40.30.170">
    <property type="match status" value="1"/>
</dbReference>
<evidence type="ECO:0000313" key="13">
    <source>
        <dbReference type="EMBL" id="MFD1107106.1"/>
    </source>
</evidence>
<comment type="caution">
    <text evidence="13">The sequence shown here is derived from an EMBL/GenBank/DDBJ whole genome shotgun (WGS) entry which is preliminary data.</text>
</comment>
<proteinExistence type="inferred from homology"/>
<organism evidence="13 14">
    <name type="scientific">Sphingobium olei</name>
    <dbReference type="NCBI Taxonomy" id="420955"/>
    <lineage>
        <taxon>Bacteria</taxon>
        <taxon>Pseudomonadati</taxon>
        <taxon>Pseudomonadota</taxon>
        <taxon>Alphaproteobacteria</taxon>
        <taxon>Sphingomonadales</taxon>
        <taxon>Sphingomonadaceae</taxon>
        <taxon>Sphingobium</taxon>
    </lineage>
</organism>
<evidence type="ECO:0000256" key="1">
    <source>
        <dbReference type="ARBA" id="ARBA00004377"/>
    </source>
</evidence>
<keyword evidence="3 9" id="KW-0813">Transport</keyword>
<evidence type="ECO:0000259" key="11">
    <source>
        <dbReference type="Pfam" id="PF25994"/>
    </source>
</evidence>
<dbReference type="InterPro" id="IPR058982">
    <property type="entry name" value="Beta-barrel_AprE"/>
</dbReference>
<dbReference type="EMBL" id="JBHTLS010000134">
    <property type="protein sequence ID" value="MFD1107106.1"/>
    <property type="molecule type" value="Genomic_DNA"/>
</dbReference>
<feature type="coiled-coil region" evidence="10">
    <location>
        <begin position="224"/>
        <end position="287"/>
    </location>
</feature>
<dbReference type="InterPro" id="IPR010129">
    <property type="entry name" value="T1SS_HlyD"/>
</dbReference>
<evidence type="ECO:0000256" key="2">
    <source>
        <dbReference type="ARBA" id="ARBA00009477"/>
    </source>
</evidence>
<keyword evidence="7 9" id="KW-1133">Transmembrane helix</keyword>
<dbReference type="PRINTS" id="PR01490">
    <property type="entry name" value="RTXTOXIND"/>
</dbReference>
<keyword evidence="8 9" id="KW-0472">Membrane</keyword>
<keyword evidence="4 9" id="KW-1003">Cell membrane</keyword>
<evidence type="ECO:0000256" key="4">
    <source>
        <dbReference type="ARBA" id="ARBA00022475"/>
    </source>
</evidence>
<comment type="subcellular location">
    <subcellularLocation>
        <location evidence="1 9">Cell inner membrane</location>
        <topology evidence="1 9">Single-pass membrane protein</topology>
    </subcellularLocation>
</comment>
<dbReference type="Pfam" id="PF26002">
    <property type="entry name" value="Beta-barrel_AprE"/>
    <property type="match status" value="1"/>
</dbReference>
<evidence type="ECO:0000256" key="3">
    <source>
        <dbReference type="ARBA" id="ARBA00022448"/>
    </source>
</evidence>